<accession>A0A9W6GNT0</accession>
<dbReference type="RefSeq" id="WP_281836658.1">
    <property type="nucleotide sequence ID" value="NZ_BSDY01000014.1"/>
</dbReference>
<dbReference type="GO" id="GO:0004373">
    <property type="term" value="F:alpha-1,4-glucan glucosyltransferase (UDP-glucose donor) activity"/>
    <property type="evidence" value="ECO:0007669"/>
    <property type="project" value="InterPro"/>
</dbReference>
<dbReference type="NCBIfam" id="NF001898">
    <property type="entry name" value="PRK00654.1-1"/>
    <property type="match status" value="1"/>
</dbReference>
<evidence type="ECO:0000256" key="7">
    <source>
        <dbReference type="HAMAP-Rule" id="MF_00484"/>
    </source>
</evidence>
<dbReference type="InterPro" id="IPR013534">
    <property type="entry name" value="Starch_synth_cat_dom"/>
</dbReference>
<evidence type="ECO:0000256" key="5">
    <source>
        <dbReference type="ARBA" id="ARBA00022679"/>
    </source>
</evidence>
<evidence type="ECO:0000313" key="11">
    <source>
        <dbReference type="Proteomes" id="UP001144471"/>
    </source>
</evidence>
<feature type="domain" description="Starch synthase catalytic" evidence="9">
    <location>
        <begin position="2"/>
        <end position="235"/>
    </location>
</feature>
<comment type="catalytic activity">
    <reaction evidence="1 7">
        <text>[(1-&gt;4)-alpha-D-glucosyl](n) + ADP-alpha-D-glucose = [(1-&gt;4)-alpha-D-glucosyl](n+1) + ADP + H(+)</text>
        <dbReference type="Rhea" id="RHEA:18189"/>
        <dbReference type="Rhea" id="RHEA-COMP:9584"/>
        <dbReference type="Rhea" id="RHEA-COMP:9587"/>
        <dbReference type="ChEBI" id="CHEBI:15378"/>
        <dbReference type="ChEBI" id="CHEBI:15444"/>
        <dbReference type="ChEBI" id="CHEBI:57498"/>
        <dbReference type="ChEBI" id="CHEBI:456216"/>
        <dbReference type="EC" id="2.4.1.21"/>
    </reaction>
</comment>
<dbReference type="PANTHER" id="PTHR45825">
    <property type="entry name" value="GRANULE-BOUND STARCH SYNTHASE 1, CHLOROPLASTIC/AMYLOPLASTIC"/>
    <property type="match status" value="1"/>
</dbReference>
<dbReference type="GO" id="GO:0005978">
    <property type="term" value="P:glycogen biosynthetic process"/>
    <property type="evidence" value="ECO:0007669"/>
    <property type="project" value="UniProtKB-UniRule"/>
</dbReference>
<sequence length="476" mass="54598">MKVLFATGEAWPFIKTGGLGDVAHSLPKALSKMGVDVRVILPKYSLIDYKYRSKMTHMGHTYVQLNWRNQYCGVESLEYEGVKYYFVDNEYYFNREKAYGELDDCERFSFFSKGILSALDVLGFEPDVIHCNDWHTGLVPLYLNEMKKSGIYDGIKTLYTIHNLKYQGIFVRENLGDTVALPYDSYFREDGLKFYDGISFMKGGINYSDHISTVSVTYAEEIKSEFYGESLHGLFHLYEDKLSGIVNGIDYEIFNPRKDKEIAVKFGQSKLDKKVRNKLALQKELGLAVAEDVPMIGIITRLVKQKGIDLVAHVLQELLEKNVQIVVLGTGDEDFEDLFEYYSQMYPAKLSSNITFDHALAKRIYASADMFLMPSLFEPCGLSQMISMRYGTVPVVRETGGLKDTVEPYNKFANTGTGFTFVNYNAHEMLDTISRALELYEDPKRWHDLIIRGMQMKNSWSQVGRSYKKLYLELAK</sequence>
<keyword evidence="5 7" id="KW-0808">Transferase</keyword>
<evidence type="ECO:0000256" key="3">
    <source>
        <dbReference type="ARBA" id="ARBA00010281"/>
    </source>
</evidence>
<dbReference type="EMBL" id="BSDY01000014">
    <property type="protein sequence ID" value="GLI57176.1"/>
    <property type="molecule type" value="Genomic_DNA"/>
</dbReference>
<organism evidence="10 11">
    <name type="scientific">Propionigenium maris DSM 9537</name>
    <dbReference type="NCBI Taxonomy" id="1123000"/>
    <lineage>
        <taxon>Bacteria</taxon>
        <taxon>Fusobacteriati</taxon>
        <taxon>Fusobacteriota</taxon>
        <taxon>Fusobacteriia</taxon>
        <taxon>Fusobacteriales</taxon>
        <taxon>Fusobacteriaceae</taxon>
        <taxon>Propionigenium</taxon>
    </lineage>
</organism>
<keyword evidence="4 7" id="KW-0328">Glycosyltransferase</keyword>
<dbReference type="EC" id="2.4.1.21" evidence="7"/>
<name>A0A9W6GNT0_9FUSO</name>
<evidence type="ECO:0000259" key="8">
    <source>
        <dbReference type="Pfam" id="PF00534"/>
    </source>
</evidence>
<feature type="domain" description="Glycosyl transferase family 1" evidence="8">
    <location>
        <begin position="290"/>
        <end position="446"/>
    </location>
</feature>
<evidence type="ECO:0000256" key="4">
    <source>
        <dbReference type="ARBA" id="ARBA00022676"/>
    </source>
</evidence>
<evidence type="ECO:0000256" key="1">
    <source>
        <dbReference type="ARBA" id="ARBA00001478"/>
    </source>
</evidence>
<keyword evidence="11" id="KW-1185">Reference proteome</keyword>
<gene>
    <name evidence="7 10" type="primary">glgA</name>
    <name evidence="10" type="ORF">PM10SUCC1_26900</name>
</gene>
<dbReference type="InterPro" id="IPR011835">
    <property type="entry name" value="GS/SS"/>
</dbReference>
<feature type="binding site" evidence="7">
    <location>
        <position position="15"/>
    </location>
    <ligand>
        <name>ADP-alpha-D-glucose</name>
        <dbReference type="ChEBI" id="CHEBI:57498"/>
    </ligand>
</feature>
<dbReference type="GO" id="GO:0009011">
    <property type="term" value="F:alpha-1,4-glucan glucosyltransferase (ADP-glucose donor) activity"/>
    <property type="evidence" value="ECO:0007669"/>
    <property type="project" value="UniProtKB-UniRule"/>
</dbReference>
<keyword evidence="6 7" id="KW-0320">Glycogen biosynthesis</keyword>
<evidence type="ECO:0000313" key="10">
    <source>
        <dbReference type="EMBL" id="GLI57176.1"/>
    </source>
</evidence>
<comment type="pathway">
    <text evidence="7">Glycan biosynthesis; glycogen biosynthesis.</text>
</comment>
<evidence type="ECO:0000256" key="2">
    <source>
        <dbReference type="ARBA" id="ARBA00002764"/>
    </source>
</evidence>
<comment type="function">
    <text evidence="2 7">Synthesizes alpha-1,4-glucan chains using ADP-glucose.</text>
</comment>
<dbReference type="SUPFAM" id="SSF53756">
    <property type="entry name" value="UDP-Glycosyltransferase/glycogen phosphorylase"/>
    <property type="match status" value="1"/>
</dbReference>
<dbReference type="NCBIfam" id="TIGR02095">
    <property type="entry name" value="glgA"/>
    <property type="match status" value="1"/>
</dbReference>
<dbReference type="Pfam" id="PF08323">
    <property type="entry name" value="Glyco_transf_5"/>
    <property type="match status" value="1"/>
</dbReference>
<comment type="similarity">
    <text evidence="3 7">Belongs to the glycosyltransferase 1 family. Bacterial/plant glycogen synthase subfamily.</text>
</comment>
<dbReference type="PANTHER" id="PTHR45825:SF11">
    <property type="entry name" value="ALPHA AMYLASE DOMAIN-CONTAINING PROTEIN"/>
    <property type="match status" value="1"/>
</dbReference>
<reference evidence="10" key="1">
    <citation type="submission" date="2022-12" db="EMBL/GenBank/DDBJ databases">
        <title>Reference genome sequencing for broad-spectrum identification of bacterial and archaeal isolates by mass spectrometry.</title>
        <authorList>
            <person name="Sekiguchi Y."/>
            <person name="Tourlousse D.M."/>
        </authorList>
    </citation>
    <scope>NUCLEOTIDE SEQUENCE</scope>
    <source>
        <strain evidence="10">10succ1</strain>
    </source>
</reference>
<dbReference type="HAMAP" id="MF_00484">
    <property type="entry name" value="Glycogen_synth"/>
    <property type="match status" value="1"/>
</dbReference>
<dbReference type="AlphaFoldDB" id="A0A9W6GNT0"/>
<evidence type="ECO:0000259" key="9">
    <source>
        <dbReference type="Pfam" id="PF08323"/>
    </source>
</evidence>
<proteinExistence type="inferred from homology"/>
<dbReference type="Pfam" id="PF00534">
    <property type="entry name" value="Glycos_transf_1"/>
    <property type="match status" value="1"/>
</dbReference>
<protein>
    <recommendedName>
        <fullName evidence="7">Glycogen synthase</fullName>
        <ecNumber evidence="7">2.4.1.21</ecNumber>
    </recommendedName>
    <alternativeName>
        <fullName evidence="7">Starch [bacterial glycogen] synthase</fullName>
    </alternativeName>
</protein>
<dbReference type="Proteomes" id="UP001144471">
    <property type="component" value="Unassembled WGS sequence"/>
</dbReference>
<comment type="caution">
    <text evidence="10">The sequence shown here is derived from an EMBL/GenBank/DDBJ whole genome shotgun (WGS) entry which is preliminary data.</text>
</comment>
<evidence type="ECO:0000256" key="6">
    <source>
        <dbReference type="ARBA" id="ARBA00023056"/>
    </source>
</evidence>
<dbReference type="InterPro" id="IPR001296">
    <property type="entry name" value="Glyco_trans_1"/>
</dbReference>
<dbReference type="Gene3D" id="3.40.50.2000">
    <property type="entry name" value="Glycogen Phosphorylase B"/>
    <property type="match status" value="2"/>
</dbReference>
<dbReference type="CDD" id="cd03791">
    <property type="entry name" value="GT5_Glycogen_synthase_DULL1-like"/>
    <property type="match status" value="1"/>
</dbReference>